<dbReference type="GO" id="GO:0000287">
    <property type="term" value="F:magnesium ion binding"/>
    <property type="evidence" value="ECO:0007669"/>
    <property type="project" value="TreeGrafter"/>
</dbReference>
<accession>A0A1J6VWU1</accession>
<dbReference type="PROSITE" id="PS01228">
    <property type="entry name" value="COF_1"/>
    <property type="match status" value="1"/>
</dbReference>
<dbReference type="RefSeq" id="WP_071620236.1">
    <property type="nucleotide sequence ID" value="NZ_MINN01000128.1"/>
</dbReference>
<name>A0A1J6VWU1_9BACI</name>
<dbReference type="PANTHER" id="PTHR10000:SF55">
    <property type="entry name" value="5-AMINO-6-(5-PHOSPHO-D-RIBITYLAMINO)URACIL PHOSPHATASE YCSE"/>
    <property type="match status" value="1"/>
</dbReference>
<dbReference type="InterPro" id="IPR006379">
    <property type="entry name" value="HAD-SF_hydro_IIB"/>
</dbReference>
<dbReference type="PANTHER" id="PTHR10000">
    <property type="entry name" value="PHOSPHOSERINE PHOSPHATASE"/>
    <property type="match status" value="1"/>
</dbReference>
<protein>
    <submittedName>
        <fullName evidence="1">Phosphoglycolate phosphatase, TA0175-type</fullName>
    </submittedName>
</protein>
<dbReference type="GO" id="GO:0005829">
    <property type="term" value="C:cytosol"/>
    <property type="evidence" value="ECO:0007669"/>
    <property type="project" value="TreeGrafter"/>
</dbReference>
<dbReference type="Gene3D" id="3.30.1240.10">
    <property type="match status" value="1"/>
</dbReference>
<dbReference type="NCBIfam" id="TIGR01484">
    <property type="entry name" value="HAD-SF-IIB"/>
    <property type="match status" value="1"/>
</dbReference>
<dbReference type="OrthoDB" id="9781413at2"/>
<dbReference type="NCBIfam" id="TIGR01482">
    <property type="entry name" value="SPP-subfamily"/>
    <property type="match status" value="1"/>
</dbReference>
<dbReference type="Proteomes" id="UP000182062">
    <property type="component" value="Unassembled WGS sequence"/>
</dbReference>
<proteinExistence type="predicted"/>
<comment type="caution">
    <text evidence="1">The sequence shown here is derived from an EMBL/GenBank/DDBJ whole genome shotgun (WGS) entry which is preliminary data.</text>
</comment>
<reference evidence="1 2" key="1">
    <citation type="submission" date="2016-09" db="EMBL/GenBank/DDBJ databases">
        <title>Bacillus aquimaris SAMM genome sequence reveals colonization and biosurfactant production capacities.</title>
        <authorList>
            <person name="Waghmode S.R."/>
            <person name="Suryavanshi M.V."/>
        </authorList>
    </citation>
    <scope>NUCLEOTIDE SEQUENCE [LARGE SCALE GENOMIC DNA]</scope>
    <source>
        <strain evidence="1 2">SAMM</strain>
    </source>
</reference>
<gene>
    <name evidence="1" type="ORF">BHE18_18040</name>
</gene>
<dbReference type="EMBL" id="MINN01000128">
    <property type="protein sequence ID" value="OIU68812.1"/>
    <property type="molecule type" value="Genomic_DNA"/>
</dbReference>
<dbReference type="InterPro" id="IPR023214">
    <property type="entry name" value="HAD_sf"/>
</dbReference>
<dbReference type="AlphaFoldDB" id="A0A1J6VWU1"/>
<organism evidence="1 2">
    <name type="scientific">Rossellomorea aquimaris</name>
    <dbReference type="NCBI Taxonomy" id="189382"/>
    <lineage>
        <taxon>Bacteria</taxon>
        <taxon>Bacillati</taxon>
        <taxon>Bacillota</taxon>
        <taxon>Bacilli</taxon>
        <taxon>Bacillales</taxon>
        <taxon>Bacillaceae</taxon>
        <taxon>Rossellomorea</taxon>
    </lineage>
</organism>
<dbReference type="GO" id="GO:0016791">
    <property type="term" value="F:phosphatase activity"/>
    <property type="evidence" value="ECO:0007669"/>
    <property type="project" value="TreeGrafter"/>
</dbReference>
<dbReference type="SFLD" id="SFLDG01140">
    <property type="entry name" value="C2.B:_Phosphomannomutase_and_P"/>
    <property type="match status" value="1"/>
</dbReference>
<dbReference type="SFLD" id="SFLDS00003">
    <property type="entry name" value="Haloacid_Dehalogenase"/>
    <property type="match status" value="1"/>
</dbReference>
<dbReference type="CDD" id="cd07516">
    <property type="entry name" value="HAD_Pase"/>
    <property type="match status" value="1"/>
</dbReference>
<evidence type="ECO:0000313" key="2">
    <source>
        <dbReference type="Proteomes" id="UP000182062"/>
    </source>
</evidence>
<dbReference type="Gene3D" id="3.40.50.1000">
    <property type="entry name" value="HAD superfamily/HAD-like"/>
    <property type="match status" value="1"/>
</dbReference>
<dbReference type="SUPFAM" id="SSF56784">
    <property type="entry name" value="HAD-like"/>
    <property type="match status" value="1"/>
</dbReference>
<evidence type="ECO:0000313" key="1">
    <source>
        <dbReference type="EMBL" id="OIU68812.1"/>
    </source>
</evidence>
<dbReference type="SFLD" id="SFLDG01144">
    <property type="entry name" value="C2.B.4:_PGP_Like"/>
    <property type="match status" value="1"/>
</dbReference>
<keyword evidence="2" id="KW-1185">Reference proteome</keyword>
<dbReference type="InterPro" id="IPR036412">
    <property type="entry name" value="HAD-like_sf"/>
</dbReference>
<sequence length="249" mass="27609">MTIKLIALDMDGTLVNHEGEVSPENEKAIQRAKEKGIHVVLSTGRSLRNCRDISDHLGRSSYLITVNGGEIYDHEYNLVDSTHLDTELVKALWGLKEKHDVYFWSSTTQGIFNTHNPFDQEIDAYNWLKFGFDIQDDEVRKVVMDELLKNEALEITNSSPTNIEINPAGVNKAAALVKVCERLDLSMEEVMAVGDSMNDIAMIRESGFGVAMGNAQDAVKEAADWVTGINTDHGVAQAIDKVLAAVEFK</sequence>
<dbReference type="Pfam" id="PF08282">
    <property type="entry name" value="Hydrolase_3"/>
    <property type="match status" value="1"/>
</dbReference>